<name>A1RDV7_PAEAT</name>
<dbReference type="Proteomes" id="UP000000637">
    <property type="component" value="Plasmid pTC2"/>
</dbReference>
<proteinExistence type="predicted"/>
<keyword evidence="1" id="KW-0614">Plasmid</keyword>
<accession>A1RDV7</accession>
<organism evidence="1 2">
    <name type="scientific">Paenarthrobacter aurescens (strain TC1)</name>
    <dbReference type="NCBI Taxonomy" id="290340"/>
    <lineage>
        <taxon>Bacteria</taxon>
        <taxon>Bacillati</taxon>
        <taxon>Actinomycetota</taxon>
        <taxon>Actinomycetes</taxon>
        <taxon>Micrococcales</taxon>
        <taxon>Micrococcaceae</taxon>
        <taxon>Paenarthrobacter</taxon>
    </lineage>
</organism>
<reference evidence="1 2" key="1">
    <citation type="journal article" date="2006" name="PLoS Genet.">
        <title>Secrets of soil survival revealed by the genome sequence of Arthrobacter aurescens TC1.</title>
        <authorList>
            <person name="Mongodin E.F."/>
            <person name="Shapir N."/>
            <person name="Daugherty S.C."/>
            <person name="DeBoy R.T."/>
            <person name="Emerson J.B."/>
            <person name="Shvartzbeyn A."/>
            <person name="Radune D."/>
            <person name="Vamathevan J."/>
            <person name="Riggs F."/>
            <person name="Grinberg V."/>
            <person name="Khouri H."/>
            <person name="Wackett L.P."/>
            <person name="Nelson K.E."/>
            <person name="Sadowsky M.J."/>
        </authorList>
    </citation>
    <scope>NUCLEOTIDE SEQUENCE [LARGE SCALE GENOMIC DNA]</scope>
    <source>
        <strain evidence="1 2">TC1</strain>
    </source>
</reference>
<evidence type="ECO:0000313" key="2">
    <source>
        <dbReference type="Proteomes" id="UP000000637"/>
    </source>
</evidence>
<geneLocation type="plasmid" evidence="1 2">
    <name>pTC2</name>
</geneLocation>
<gene>
    <name evidence="1" type="ordered locus">AAur_pTC20274</name>
</gene>
<dbReference type="AlphaFoldDB" id="A1RDV7"/>
<dbReference type="eggNOG" id="ENOG5031Z5R">
    <property type="taxonomic scope" value="Bacteria"/>
</dbReference>
<keyword evidence="2" id="KW-1185">Reference proteome</keyword>
<sequence length="217" mass="23493">MSAAWTSTRGAENSCSLMSRFPDTDQHGSAILVKAHRSTESWPPMRWDMRDGLHEGSLSAIIPDGRVSEDVRMGVVAVEGISGNFPRHPNIKTHEMVPDDQIVGWCAACTCGWRGPRWSRVDTSRQAALSKRLAYLPSLGFAVPSVGVEEALHLEWEKHAFPAAAISELNAAVKAAEEAASRLDRGVASARRAGVSWALIGSALGISRQSAHEKWSP</sequence>
<protein>
    <submittedName>
        <fullName evidence="1">Uncharacterized protein</fullName>
    </submittedName>
</protein>
<dbReference type="KEGG" id="aau:AAur_pTC20274"/>
<dbReference type="HOGENOM" id="CLU_1270130_0_0_11"/>
<evidence type="ECO:0000313" key="1">
    <source>
        <dbReference type="EMBL" id="ABM10709.1"/>
    </source>
</evidence>
<dbReference type="EMBL" id="CP000476">
    <property type="protein sequence ID" value="ABM10709.1"/>
    <property type="molecule type" value="Genomic_DNA"/>
</dbReference>